<evidence type="ECO:0000259" key="1">
    <source>
        <dbReference type="Pfam" id="PF07992"/>
    </source>
</evidence>
<sequence>MTTTVMILGAGFGGLELASTLSERLAGEVDVTLIDQHDAFVFGFSKLDVLFGHQDAEQVRIPYRRIRMPGVEFRQERVLAIDPGRRHVVTDAAVYDPDIVVVALGADYDISATPGFADGGFEFYSVAGAERLRDELAAFRGGRVMLAVLSIPFKCPPAPYEAILLLHDQLVARGIREDSILHLVSPQRAPIPVSPWASIALERAMAARGIAYTKHHRIYGIDPDARVAQFKDHDEPYDLFIGIPTHKVPDVLVEAGLTQDGWVAVDRVTLQTPYAGVYAIGDCAETGIPKAGTFAESAAHVVADGIVRSIRGAGELASGGTGLCYVEFGHGDVGRVDADFHADGGPTGPFLGPSPTYAAEKAEFGAARRARWFGA</sequence>
<feature type="domain" description="FAD/NAD(P)-binding" evidence="1">
    <location>
        <begin position="4"/>
        <end position="137"/>
    </location>
</feature>
<dbReference type="Pfam" id="PF07992">
    <property type="entry name" value="Pyr_redox_2"/>
    <property type="match status" value="1"/>
</dbReference>
<proteinExistence type="predicted"/>
<evidence type="ECO:0000313" key="3">
    <source>
        <dbReference type="Proteomes" id="UP001500752"/>
    </source>
</evidence>
<evidence type="ECO:0000313" key="2">
    <source>
        <dbReference type="EMBL" id="GAA3679598.1"/>
    </source>
</evidence>
<protein>
    <submittedName>
        <fullName evidence="2">FAD/NAD(P)-binding oxidoreductase</fullName>
    </submittedName>
</protein>
<reference evidence="3" key="1">
    <citation type="journal article" date="2019" name="Int. J. Syst. Evol. Microbiol.">
        <title>The Global Catalogue of Microorganisms (GCM) 10K type strain sequencing project: providing services to taxonomists for standard genome sequencing and annotation.</title>
        <authorList>
            <consortium name="The Broad Institute Genomics Platform"/>
            <consortium name="The Broad Institute Genome Sequencing Center for Infectious Disease"/>
            <person name="Wu L."/>
            <person name="Ma J."/>
        </authorList>
    </citation>
    <scope>NUCLEOTIDE SEQUENCE [LARGE SCALE GENOMIC DNA]</scope>
    <source>
        <strain evidence="3">JCM 30742</strain>
    </source>
</reference>
<gene>
    <name evidence="2" type="ORF">GCM10023081_17230</name>
</gene>
<dbReference type="EMBL" id="BAABEO010000011">
    <property type="protein sequence ID" value="GAA3679598.1"/>
    <property type="molecule type" value="Genomic_DNA"/>
</dbReference>
<dbReference type="RefSeq" id="WP_345150063.1">
    <property type="nucleotide sequence ID" value="NZ_BAABEO010000011.1"/>
</dbReference>
<dbReference type="InterPro" id="IPR052541">
    <property type="entry name" value="SQRD"/>
</dbReference>
<dbReference type="InterPro" id="IPR023753">
    <property type="entry name" value="FAD/NAD-binding_dom"/>
</dbReference>
<comment type="caution">
    <text evidence="2">The sequence shown here is derived from an EMBL/GenBank/DDBJ whole genome shotgun (WGS) entry which is preliminary data.</text>
</comment>
<dbReference type="PANTHER" id="PTHR43755:SF1">
    <property type="entry name" value="FAD-DEPENDENT PYRIDINE NUCLEOTIDE-DISULPHIDE OXIDOREDUCTASE"/>
    <property type="match status" value="1"/>
</dbReference>
<dbReference type="InterPro" id="IPR036188">
    <property type="entry name" value="FAD/NAD-bd_sf"/>
</dbReference>
<name>A0ABP7C4H8_9MICC</name>
<organism evidence="2 3">
    <name type="scientific">Arthrobacter ginkgonis</name>
    <dbReference type="NCBI Taxonomy" id="1630594"/>
    <lineage>
        <taxon>Bacteria</taxon>
        <taxon>Bacillati</taxon>
        <taxon>Actinomycetota</taxon>
        <taxon>Actinomycetes</taxon>
        <taxon>Micrococcales</taxon>
        <taxon>Micrococcaceae</taxon>
        <taxon>Arthrobacter</taxon>
    </lineage>
</organism>
<keyword evidence="3" id="KW-1185">Reference proteome</keyword>
<dbReference type="SUPFAM" id="SSF51905">
    <property type="entry name" value="FAD/NAD(P)-binding domain"/>
    <property type="match status" value="2"/>
</dbReference>
<dbReference type="Proteomes" id="UP001500752">
    <property type="component" value="Unassembled WGS sequence"/>
</dbReference>
<dbReference type="PANTHER" id="PTHR43755">
    <property type="match status" value="1"/>
</dbReference>
<accession>A0ABP7C4H8</accession>
<dbReference type="Gene3D" id="3.50.50.60">
    <property type="entry name" value="FAD/NAD(P)-binding domain"/>
    <property type="match status" value="2"/>
</dbReference>